<dbReference type="InterPro" id="IPR050832">
    <property type="entry name" value="Bact_Acetyltransf"/>
</dbReference>
<dbReference type="PROSITE" id="PS51186">
    <property type="entry name" value="GNAT"/>
    <property type="match status" value="1"/>
</dbReference>
<dbReference type="GO" id="GO:0016747">
    <property type="term" value="F:acyltransferase activity, transferring groups other than amino-acyl groups"/>
    <property type="evidence" value="ECO:0007669"/>
    <property type="project" value="InterPro"/>
</dbReference>
<dbReference type="PANTHER" id="PTHR43877:SF2">
    <property type="entry name" value="AMINOALKYLPHOSPHONATE N-ACETYLTRANSFERASE-RELATED"/>
    <property type="match status" value="1"/>
</dbReference>
<dbReference type="CDD" id="cd04301">
    <property type="entry name" value="NAT_SF"/>
    <property type="match status" value="1"/>
</dbReference>
<evidence type="ECO:0000313" key="4">
    <source>
        <dbReference type="EMBL" id="GIG22296.1"/>
    </source>
</evidence>
<dbReference type="EMBL" id="BONK01000010">
    <property type="protein sequence ID" value="GIG22296.1"/>
    <property type="molecule type" value="Genomic_DNA"/>
</dbReference>
<evidence type="ECO:0000259" key="3">
    <source>
        <dbReference type="PROSITE" id="PS51186"/>
    </source>
</evidence>
<organism evidence="4 5">
    <name type="scientific">Cellulomonas chitinilytica</name>
    <dbReference type="NCBI Taxonomy" id="398759"/>
    <lineage>
        <taxon>Bacteria</taxon>
        <taxon>Bacillati</taxon>
        <taxon>Actinomycetota</taxon>
        <taxon>Actinomycetes</taxon>
        <taxon>Micrococcales</taxon>
        <taxon>Cellulomonadaceae</taxon>
        <taxon>Cellulomonas</taxon>
    </lineage>
</organism>
<proteinExistence type="predicted"/>
<evidence type="ECO:0000256" key="1">
    <source>
        <dbReference type="ARBA" id="ARBA00022679"/>
    </source>
</evidence>
<comment type="caution">
    <text evidence="4">The sequence shown here is derived from an EMBL/GenBank/DDBJ whole genome shotgun (WGS) entry which is preliminary data.</text>
</comment>
<accession>A0A919U2F3</accession>
<dbReference type="InterPro" id="IPR000182">
    <property type="entry name" value="GNAT_dom"/>
</dbReference>
<feature type="domain" description="N-acetyltransferase" evidence="3">
    <location>
        <begin position="22"/>
        <end position="163"/>
    </location>
</feature>
<evidence type="ECO:0000313" key="5">
    <source>
        <dbReference type="Proteomes" id="UP000632740"/>
    </source>
</evidence>
<reference evidence="4" key="1">
    <citation type="submission" date="2021-01" db="EMBL/GenBank/DDBJ databases">
        <title>Whole genome shotgun sequence of Cellulomonas chitinilytica NBRC 110799.</title>
        <authorList>
            <person name="Komaki H."/>
            <person name="Tamura T."/>
        </authorList>
    </citation>
    <scope>NUCLEOTIDE SEQUENCE</scope>
    <source>
        <strain evidence="4">NBRC 110799</strain>
    </source>
</reference>
<keyword evidence="5" id="KW-1185">Reference proteome</keyword>
<dbReference type="Proteomes" id="UP000632740">
    <property type="component" value="Unassembled WGS sequence"/>
</dbReference>
<sequence length="166" mass="18521">MASMSPDRPTEVRVEVCPPDHPDARTTMSRYAAELAARFDTGFDPSRSHVAVDAELLPPAGLLLVARLGDEPVGCGALRFVDDDTAEVKRVWVDPRVRGQGLARRLLVELEAHARDRGVRTLRLETNETLREAVALYRSSGYDEVEPFNDEPYAHHWFAKDLTPDA</sequence>
<name>A0A919U2F3_9CELL</name>
<keyword evidence="1" id="KW-0808">Transferase</keyword>
<dbReference type="PANTHER" id="PTHR43877">
    <property type="entry name" value="AMINOALKYLPHOSPHONATE N-ACETYLTRANSFERASE-RELATED-RELATED"/>
    <property type="match status" value="1"/>
</dbReference>
<protein>
    <recommendedName>
        <fullName evidence="3">N-acetyltransferase domain-containing protein</fullName>
    </recommendedName>
</protein>
<dbReference type="InterPro" id="IPR016181">
    <property type="entry name" value="Acyl_CoA_acyltransferase"/>
</dbReference>
<dbReference type="AlphaFoldDB" id="A0A919U2F3"/>
<gene>
    <name evidence="4" type="ORF">Cch01nite_30200</name>
</gene>
<dbReference type="SUPFAM" id="SSF55729">
    <property type="entry name" value="Acyl-CoA N-acyltransferases (Nat)"/>
    <property type="match status" value="1"/>
</dbReference>
<dbReference type="Pfam" id="PF00583">
    <property type="entry name" value="Acetyltransf_1"/>
    <property type="match status" value="1"/>
</dbReference>
<evidence type="ECO:0000256" key="2">
    <source>
        <dbReference type="ARBA" id="ARBA00023315"/>
    </source>
</evidence>
<dbReference type="Gene3D" id="3.40.630.30">
    <property type="match status" value="1"/>
</dbReference>
<keyword evidence="2" id="KW-0012">Acyltransferase</keyword>